<dbReference type="AlphaFoldDB" id="A6VYG9"/>
<dbReference type="PANTHER" id="PTHR11487:SF0">
    <property type="entry name" value="S-ACYL FATTY ACID SYNTHASE THIOESTERASE, MEDIUM CHAIN"/>
    <property type="match status" value="1"/>
</dbReference>
<gene>
    <name evidence="3" type="ordered locus">Mmwyl1_2584</name>
</gene>
<dbReference type="KEGG" id="mmw:Mmwyl1_2584"/>
<dbReference type="InterPro" id="IPR029058">
    <property type="entry name" value="AB_hydrolase_fold"/>
</dbReference>
<feature type="domain" description="Thioesterase" evidence="2">
    <location>
        <begin position="43"/>
        <end position="264"/>
    </location>
</feature>
<proteinExistence type="inferred from homology"/>
<dbReference type="GO" id="GO:0008610">
    <property type="term" value="P:lipid biosynthetic process"/>
    <property type="evidence" value="ECO:0007669"/>
    <property type="project" value="TreeGrafter"/>
</dbReference>
<dbReference type="Pfam" id="PF00975">
    <property type="entry name" value="Thioesterase"/>
    <property type="match status" value="1"/>
</dbReference>
<accession>A6VYG9</accession>
<evidence type="ECO:0000256" key="1">
    <source>
        <dbReference type="ARBA" id="ARBA00007169"/>
    </source>
</evidence>
<dbReference type="STRING" id="400668.Mmwyl1_2584"/>
<evidence type="ECO:0000259" key="2">
    <source>
        <dbReference type="Pfam" id="PF00975"/>
    </source>
</evidence>
<dbReference type="InterPro" id="IPR001031">
    <property type="entry name" value="Thioesterase"/>
</dbReference>
<dbReference type="HOGENOM" id="CLU_070456_1_1_6"/>
<dbReference type="PANTHER" id="PTHR11487">
    <property type="entry name" value="THIOESTERASE"/>
    <property type="match status" value="1"/>
</dbReference>
<organism evidence="3">
    <name type="scientific">Marinomonas sp. (strain MWYL1)</name>
    <dbReference type="NCBI Taxonomy" id="400668"/>
    <lineage>
        <taxon>Bacteria</taxon>
        <taxon>Pseudomonadati</taxon>
        <taxon>Pseudomonadota</taxon>
        <taxon>Gammaproteobacteria</taxon>
        <taxon>Oceanospirillales</taxon>
        <taxon>Oceanospirillaceae</taxon>
        <taxon>Marinomonas</taxon>
    </lineage>
</organism>
<evidence type="ECO:0000313" key="3">
    <source>
        <dbReference type="EMBL" id="ABR71498.1"/>
    </source>
</evidence>
<dbReference type="eggNOG" id="COG3208">
    <property type="taxonomic scope" value="Bacteria"/>
</dbReference>
<dbReference type="Gene3D" id="3.40.50.1820">
    <property type="entry name" value="alpha/beta hydrolase"/>
    <property type="match status" value="1"/>
</dbReference>
<dbReference type="SUPFAM" id="SSF53474">
    <property type="entry name" value="alpha/beta-Hydrolases"/>
    <property type="match status" value="1"/>
</dbReference>
<dbReference type="InterPro" id="IPR012223">
    <property type="entry name" value="TEII"/>
</dbReference>
<reference evidence="3" key="1">
    <citation type="submission" date="2007-06" db="EMBL/GenBank/DDBJ databases">
        <title>Complete sequence of Marinomonas sp. MWYL1.</title>
        <authorList>
            <consortium name="US DOE Joint Genome Institute"/>
            <person name="Copeland A."/>
            <person name="Lucas S."/>
            <person name="Lapidus A."/>
            <person name="Barry K."/>
            <person name="Glavina del Rio T."/>
            <person name="Dalin E."/>
            <person name="Tice H."/>
            <person name="Pitluck S."/>
            <person name="Kiss H."/>
            <person name="Brettin T."/>
            <person name="Bruce D."/>
            <person name="Detter J.C."/>
            <person name="Han C."/>
            <person name="Schmutz J."/>
            <person name="Larimer F."/>
            <person name="Land M."/>
            <person name="Hauser L."/>
            <person name="Kyrpides N."/>
            <person name="Kim E."/>
            <person name="Johnston A.W.B."/>
            <person name="Todd J.D."/>
            <person name="Rogers R."/>
            <person name="Wexler M."/>
            <person name="Bond P.L."/>
            <person name="Li Y."/>
            <person name="Richardson P."/>
        </authorList>
    </citation>
    <scope>NUCLEOTIDE SEQUENCE [LARGE SCALE GENOMIC DNA]</scope>
    <source>
        <strain evidence="3">MWYL1</strain>
    </source>
</reference>
<comment type="similarity">
    <text evidence="1">Belongs to the thioesterase family.</text>
</comment>
<name>A6VYG9_MARMS</name>
<dbReference type="EMBL" id="CP000749">
    <property type="protein sequence ID" value="ABR71498.1"/>
    <property type="molecule type" value="Genomic_DNA"/>
</dbReference>
<sequence>MCSMTQIKLPPVNSRRFTTMNTIIGNDSKWLISPSPNPSALLRLICLPYAGGSAATYIPWARALPEQIELLAIQPPGRANRLFEPCYSTMEDLGEALYQEVSNCLVEPYIILGHSFGGLLGYELIRRIQQNKKALPSHFIASGCPSPDAKRQIRNIHKRSDKELIAHLKRLNDITDDVLNNQELMDLLLPKIRNDFKIVESYQACANEKISCKVSIFSGKKDELLSLDEQTEWRHYFSHVEGMYQFPGRHLFIEENRSEVIDKVCDISLQLIESELFV</sequence>
<protein>
    <submittedName>
        <fullName evidence="3">Thioesterase</fullName>
    </submittedName>
</protein>